<keyword evidence="1" id="KW-0732">Signal</keyword>
<feature type="signal peptide" evidence="1">
    <location>
        <begin position="1"/>
        <end position="32"/>
    </location>
</feature>
<gene>
    <name evidence="2" type="ORF">SAMN02745704_02022</name>
</gene>
<accession>A0A1T4XDF9</accession>
<dbReference type="EMBL" id="FUYC01000009">
    <property type="protein sequence ID" value="SKA87198.1"/>
    <property type="molecule type" value="Genomic_DNA"/>
</dbReference>
<dbReference type="RefSeq" id="WP_078717577.1">
    <property type="nucleotide sequence ID" value="NZ_FUYC01000009.1"/>
</dbReference>
<keyword evidence="3" id="KW-1185">Reference proteome</keyword>
<dbReference type="OrthoDB" id="9886174at2"/>
<dbReference type="STRING" id="1121449.SAMN02745704_02022"/>
<sequence>MVHRNELFFRWWQIVVCCSVLALSCGVLSGCAAHQEPEESTPLIPEHQEVLVILGNLHPEQGGFARLEFLLSFADERGAVWFRSHKNDYAMVLLETLSMERFPDLQTKAGQERFLGRLTEQANQELLKVAGTAQIRTWELR</sequence>
<protein>
    <submittedName>
        <fullName evidence="2">Uncharacterized protein</fullName>
    </submittedName>
</protein>
<evidence type="ECO:0000256" key="1">
    <source>
        <dbReference type="SAM" id="SignalP"/>
    </source>
</evidence>
<reference evidence="2 3" key="1">
    <citation type="submission" date="2017-02" db="EMBL/GenBank/DDBJ databases">
        <authorList>
            <person name="Peterson S.W."/>
        </authorList>
    </citation>
    <scope>NUCLEOTIDE SEQUENCE [LARGE SCALE GENOMIC DNA]</scope>
    <source>
        <strain evidence="2 3">DSM 16080</strain>
    </source>
</reference>
<dbReference type="PROSITE" id="PS51257">
    <property type="entry name" value="PROKAR_LIPOPROTEIN"/>
    <property type="match status" value="1"/>
</dbReference>
<evidence type="ECO:0000313" key="2">
    <source>
        <dbReference type="EMBL" id="SKA87198.1"/>
    </source>
</evidence>
<organism evidence="2 3">
    <name type="scientific">Paucidesulfovibrio gracilis DSM 16080</name>
    <dbReference type="NCBI Taxonomy" id="1121449"/>
    <lineage>
        <taxon>Bacteria</taxon>
        <taxon>Pseudomonadati</taxon>
        <taxon>Thermodesulfobacteriota</taxon>
        <taxon>Desulfovibrionia</taxon>
        <taxon>Desulfovibrionales</taxon>
        <taxon>Desulfovibrionaceae</taxon>
        <taxon>Paucidesulfovibrio</taxon>
    </lineage>
</organism>
<name>A0A1T4XDF9_9BACT</name>
<proteinExistence type="predicted"/>
<dbReference type="AlphaFoldDB" id="A0A1T4XDF9"/>
<feature type="chain" id="PRO_5013318526" evidence="1">
    <location>
        <begin position="33"/>
        <end position="141"/>
    </location>
</feature>
<evidence type="ECO:0000313" key="3">
    <source>
        <dbReference type="Proteomes" id="UP000190027"/>
    </source>
</evidence>
<dbReference type="Proteomes" id="UP000190027">
    <property type="component" value="Unassembled WGS sequence"/>
</dbReference>